<dbReference type="EMBL" id="CP060035">
    <property type="protein sequence ID" value="QOT71609.1"/>
    <property type="molecule type" value="Genomic_DNA"/>
</dbReference>
<accession>A0A7M2GI02</accession>
<organism evidence="1 2">
    <name type="scientific">Sphingobium fuliginis (strain ATCC 27551)</name>
    <dbReference type="NCBI Taxonomy" id="336203"/>
    <lineage>
        <taxon>Bacteria</taxon>
        <taxon>Pseudomonadati</taxon>
        <taxon>Pseudomonadota</taxon>
        <taxon>Alphaproteobacteria</taxon>
        <taxon>Sphingomonadales</taxon>
        <taxon>Sphingomonadaceae</taxon>
        <taxon>Sphingobium</taxon>
    </lineage>
</organism>
<dbReference type="KEGG" id="sbar:H5V43_16335"/>
<protein>
    <submittedName>
        <fullName evidence="1">Uncharacterized protein</fullName>
    </submittedName>
</protein>
<evidence type="ECO:0000313" key="2">
    <source>
        <dbReference type="Proteomes" id="UP000593663"/>
    </source>
</evidence>
<name>A0A7M2GI02_SPHSA</name>
<gene>
    <name evidence="1" type="ORF">H5V43_16335</name>
</gene>
<reference evidence="2" key="1">
    <citation type="submission" date="2020-08" db="EMBL/GenBank/DDBJ databases">
        <title>Complete genome sequence of Sphingobium barthaii strain KK22, a high-molecular-weight polycyclic aromatic hydrocarbon-degrading soil bacterium.</title>
        <authorList>
            <person name="Mori J.F."/>
            <person name="Kanaly R.A."/>
        </authorList>
    </citation>
    <scope>NUCLEOTIDE SEQUENCE [LARGE SCALE GENOMIC DNA]</scope>
    <source>
        <strain evidence="2">KK22</strain>
    </source>
</reference>
<proteinExistence type="predicted"/>
<dbReference type="Proteomes" id="UP000593663">
    <property type="component" value="Chromosome 1"/>
</dbReference>
<sequence>MRLIIHLSGSTIFESEIDAVPPIGTVIRFVTQGYKKGLRSGSVVEITLNRDDPPCLDFTEIPSGTVILDANGYELIKAGPEID</sequence>
<evidence type="ECO:0000313" key="1">
    <source>
        <dbReference type="EMBL" id="QOT71609.1"/>
    </source>
</evidence>
<dbReference type="AlphaFoldDB" id="A0A7M2GI02"/>
<dbReference type="RefSeq" id="WP_025551615.1">
    <property type="nucleotide sequence ID" value="NZ_BATN01000131.1"/>
</dbReference>